<evidence type="ECO:0000256" key="4">
    <source>
        <dbReference type="SAM" id="Coils"/>
    </source>
</evidence>
<dbReference type="CDD" id="cd17517">
    <property type="entry name" value="RMtype1_S_EcoKI_StySPI-TRD2-CR2_like"/>
    <property type="match status" value="1"/>
</dbReference>
<dbReference type="EMBL" id="CP155573">
    <property type="protein sequence ID" value="XFO69033.1"/>
    <property type="molecule type" value="Genomic_DNA"/>
</dbReference>
<reference evidence="6" key="1">
    <citation type="submission" date="2024-05" db="EMBL/GenBank/DDBJ databases">
        <title>Isolation and characterization of Sporomusa carbonis sp. nov., a carboxydotrophic hydrogenogen in the genus of Sporomusa isolated from a charcoal burning pile.</title>
        <authorList>
            <person name="Boeer T."/>
            <person name="Rosenbaum F."/>
            <person name="Eysell L."/>
            <person name="Mueller V."/>
            <person name="Daniel R."/>
            <person name="Poehlein A."/>
        </authorList>
    </citation>
    <scope>NUCLEOTIDE SEQUENCE [LARGE SCALE GENOMIC DNA]</scope>
    <source>
        <strain evidence="6">DSM 10669</strain>
    </source>
</reference>
<feature type="coiled-coil region" evidence="4">
    <location>
        <begin position="404"/>
        <end position="431"/>
    </location>
</feature>
<dbReference type="InterPro" id="IPR052021">
    <property type="entry name" value="Type-I_RS_S_subunit"/>
</dbReference>
<dbReference type="Gene3D" id="3.90.220.20">
    <property type="entry name" value="DNA methylase specificity domains"/>
    <property type="match status" value="2"/>
</dbReference>
<proteinExistence type="inferred from homology"/>
<dbReference type="RefSeq" id="WP_094604503.1">
    <property type="nucleotide sequence ID" value="NZ_CP155573.1"/>
</dbReference>
<dbReference type="InterPro" id="IPR044946">
    <property type="entry name" value="Restrct_endonuc_typeI_TRD_sf"/>
</dbReference>
<organism evidence="6 7">
    <name type="scientific">Sporomusa silvacetica DSM 10669</name>
    <dbReference type="NCBI Taxonomy" id="1123289"/>
    <lineage>
        <taxon>Bacteria</taxon>
        <taxon>Bacillati</taxon>
        <taxon>Bacillota</taxon>
        <taxon>Negativicutes</taxon>
        <taxon>Selenomonadales</taxon>
        <taxon>Sporomusaceae</taxon>
        <taxon>Sporomusa</taxon>
    </lineage>
</organism>
<dbReference type="InterPro" id="IPR000055">
    <property type="entry name" value="Restrct_endonuc_typeI_TRD"/>
</dbReference>
<dbReference type="Gene3D" id="1.10.287.1120">
    <property type="entry name" value="Bipartite methylase S protein"/>
    <property type="match status" value="1"/>
</dbReference>
<keyword evidence="3" id="KW-0238">DNA-binding</keyword>
<dbReference type="Pfam" id="PF01420">
    <property type="entry name" value="Methylase_S"/>
    <property type="match status" value="2"/>
</dbReference>
<protein>
    <submittedName>
        <fullName evidence="6">Type-1 restriction enzyme EcoKI specificity protein</fullName>
    </submittedName>
</protein>
<name>A0ABZ3IUD6_9FIRM</name>
<evidence type="ECO:0000256" key="1">
    <source>
        <dbReference type="ARBA" id="ARBA00010923"/>
    </source>
</evidence>
<evidence type="ECO:0000259" key="5">
    <source>
        <dbReference type="Pfam" id="PF01420"/>
    </source>
</evidence>
<sequence>MVEKIPQGYKKTEAGVIPETWACLRLGDVSQKIGSGITPTGGSRKYKLVGHPFVRSQNVLWGKLDLSEIVYIADDTHTTFIGTEIKKDDVLLNITGASIGRAAIANDDIIGGNVNQHVCIIRPIQTELNSVFLCTYLISSAGQKYIDSFQSGGNRQGLNFKQIASILIPVPPQHEQVAIAEALSDMGSLISSLEKLISKKQRTKQGVIQELLMGKKRLSGFGGELNSIGYKKTEAGIVPEDWEVKTIGMLFSFKNGLNKAKEYFGYGTPIVNYMDVYSKRGLVADDIQGRVFVSADEIKAFDVQKGDVFFTRTSETPEEVGVSTTILEDLKDTVFSGFILRARPKTESLDIYYQKYCFSSSIIRHKIVSSCTYTTRALTNGRSLSTISLPIPPLPEQIAIAQFLSDMDEEIEKLIAKLNKYKAIKRGMMQELLIGKRRLV</sequence>
<keyword evidence="2" id="KW-0680">Restriction system</keyword>
<comment type="similarity">
    <text evidence="1">Belongs to the type-I restriction system S methylase family.</text>
</comment>
<dbReference type="Proteomes" id="UP000216752">
    <property type="component" value="Chromosome"/>
</dbReference>
<evidence type="ECO:0000256" key="3">
    <source>
        <dbReference type="ARBA" id="ARBA00023125"/>
    </source>
</evidence>
<gene>
    <name evidence="6" type="primary">hsdS</name>
    <name evidence="6" type="ORF">SPSIL_052610</name>
</gene>
<keyword evidence="7" id="KW-1185">Reference proteome</keyword>
<evidence type="ECO:0000256" key="2">
    <source>
        <dbReference type="ARBA" id="ARBA00022747"/>
    </source>
</evidence>
<dbReference type="PANTHER" id="PTHR30408:SF12">
    <property type="entry name" value="TYPE I RESTRICTION ENZYME MJAVIII SPECIFICITY SUBUNIT"/>
    <property type="match status" value="1"/>
</dbReference>
<evidence type="ECO:0000313" key="7">
    <source>
        <dbReference type="Proteomes" id="UP000216752"/>
    </source>
</evidence>
<dbReference type="SUPFAM" id="SSF116734">
    <property type="entry name" value="DNA methylase specificity domain"/>
    <property type="match status" value="2"/>
</dbReference>
<evidence type="ECO:0000313" key="6">
    <source>
        <dbReference type="EMBL" id="XFO69033.1"/>
    </source>
</evidence>
<feature type="domain" description="Type I restriction modification DNA specificity" evidence="5">
    <location>
        <begin position="18"/>
        <end position="195"/>
    </location>
</feature>
<keyword evidence="4" id="KW-0175">Coiled coil</keyword>
<accession>A0ABZ3IUD6</accession>
<feature type="domain" description="Type I restriction modification DNA specificity" evidence="5">
    <location>
        <begin position="239"/>
        <end position="413"/>
    </location>
</feature>
<dbReference type="PANTHER" id="PTHR30408">
    <property type="entry name" value="TYPE-1 RESTRICTION ENZYME ECOKI SPECIFICITY PROTEIN"/>
    <property type="match status" value="1"/>
</dbReference>
<dbReference type="CDD" id="cd17256">
    <property type="entry name" value="RMtype1_S_EcoJA65PI-TRD1-CR1_like"/>
    <property type="match status" value="1"/>
</dbReference>